<feature type="region of interest" description="Disordered" evidence="1">
    <location>
        <begin position="61"/>
        <end position="81"/>
    </location>
</feature>
<name>A0A1S8A5V2_ROSNE</name>
<evidence type="ECO:0000256" key="1">
    <source>
        <dbReference type="SAM" id="MobiDB-lite"/>
    </source>
</evidence>
<evidence type="ECO:0000313" key="3">
    <source>
        <dbReference type="Proteomes" id="UP000054516"/>
    </source>
</evidence>
<evidence type="ECO:0000313" key="2">
    <source>
        <dbReference type="EMBL" id="GAW25467.1"/>
    </source>
</evidence>
<organism evidence="2">
    <name type="scientific">Rosellinia necatrix</name>
    <name type="common">White root-rot fungus</name>
    <dbReference type="NCBI Taxonomy" id="77044"/>
    <lineage>
        <taxon>Eukaryota</taxon>
        <taxon>Fungi</taxon>
        <taxon>Dikarya</taxon>
        <taxon>Ascomycota</taxon>
        <taxon>Pezizomycotina</taxon>
        <taxon>Sordariomycetes</taxon>
        <taxon>Xylariomycetidae</taxon>
        <taxon>Xylariales</taxon>
        <taxon>Xylariaceae</taxon>
        <taxon>Rosellinia</taxon>
    </lineage>
</organism>
<gene>
    <name evidence="2" type="ORF">SAMD00023353_0700920</name>
</gene>
<reference evidence="2" key="1">
    <citation type="submission" date="2016-03" db="EMBL/GenBank/DDBJ databases">
        <title>Draft genome sequence of Rosellinia necatrix.</title>
        <authorList>
            <person name="Kanematsu S."/>
        </authorList>
    </citation>
    <scope>NUCLEOTIDE SEQUENCE [LARGE SCALE GENOMIC DNA]</scope>
    <source>
        <strain evidence="2">W97</strain>
    </source>
</reference>
<proteinExistence type="predicted"/>
<feature type="compositionally biased region" description="Polar residues" evidence="1">
    <location>
        <begin position="1"/>
        <end position="10"/>
    </location>
</feature>
<dbReference type="EMBL" id="DF977452">
    <property type="protein sequence ID" value="GAW25467.1"/>
    <property type="molecule type" value="Genomic_DNA"/>
</dbReference>
<accession>A0A1S8A5V2</accession>
<sequence length="81" mass="8778">MRVYGSTQCGKLQDGDTSKDPSPMERQSPTTKVVRTAPNWVNAATFEPYYGKWVHCAQSETRDTASNAAPSIACLPSTPVS</sequence>
<keyword evidence="3" id="KW-1185">Reference proteome</keyword>
<feature type="compositionally biased region" description="Basic and acidic residues" evidence="1">
    <location>
        <begin position="13"/>
        <end position="23"/>
    </location>
</feature>
<dbReference type="Proteomes" id="UP000054516">
    <property type="component" value="Unassembled WGS sequence"/>
</dbReference>
<dbReference type="AlphaFoldDB" id="A0A1S8A5V2"/>
<feature type="region of interest" description="Disordered" evidence="1">
    <location>
        <begin position="1"/>
        <end position="33"/>
    </location>
</feature>
<protein>
    <submittedName>
        <fullName evidence="2">Uncharacterized protein</fullName>
    </submittedName>
</protein>